<comment type="caution">
    <text evidence="1">The sequence shown here is derived from an EMBL/GenBank/DDBJ whole genome shotgun (WGS) entry which is preliminary data.</text>
</comment>
<keyword evidence="2" id="KW-1185">Reference proteome</keyword>
<protein>
    <submittedName>
        <fullName evidence="1">Uncharacterized protein</fullName>
    </submittedName>
</protein>
<organism evidence="1 2">
    <name type="scientific">Echinicola jeungdonensis</name>
    <dbReference type="NCBI Taxonomy" id="709343"/>
    <lineage>
        <taxon>Bacteria</taxon>
        <taxon>Pseudomonadati</taxon>
        <taxon>Bacteroidota</taxon>
        <taxon>Cytophagia</taxon>
        <taxon>Cytophagales</taxon>
        <taxon>Cyclobacteriaceae</taxon>
        <taxon>Echinicola</taxon>
    </lineage>
</organism>
<name>A0ABV5J4Y1_9BACT</name>
<dbReference type="RefSeq" id="WP_290247939.1">
    <property type="nucleotide sequence ID" value="NZ_JAUFQT010000001.1"/>
</dbReference>
<dbReference type="Proteomes" id="UP001589654">
    <property type="component" value="Unassembled WGS sequence"/>
</dbReference>
<evidence type="ECO:0000313" key="2">
    <source>
        <dbReference type="Proteomes" id="UP001589654"/>
    </source>
</evidence>
<evidence type="ECO:0000313" key="1">
    <source>
        <dbReference type="EMBL" id="MFB9211883.1"/>
    </source>
</evidence>
<sequence length="57" mass="6505">MKYLRKQRPSKISWKEKLLVYITTLLICILAANFKVAIQKVTGNAHTQDVNISTLSD</sequence>
<reference evidence="1 2" key="1">
    <citation type="submission" date="2024-09" db="EMBL/GenBank/DDBJ databases">
        <authorList>
            <person name="Sun Q."/>
            <person name="Mori K."/>
        </authorList>
    </citation>
    <scope>NUCLEOTIDE SEQUENCE [LARGE SCALE GENOMIC DNA]</scope>
    <source>
        <strain evidence="1 2">CECT 7682</strain>
    </source>
</reference>
<gene>
    <name evidence="1" type="ORF">ACFFUR_08700</name>
</gene>
<accession>A0ABV5J4Y1</accession>
<proteinExistence type="predicted"/>
<dbReference type="EMBL" id="JBHMEW010000055">
    <property type="protein sequence ID" value="MFB9211883.1"/>
    <property type="molecule type" value="Genomic_DNA"/>
</dbReference>